<keyword evidence="4 5" id="KW-0472">Membrane</keyword>
<organism evidence="6 7">
    <name type="scientific">Fusarium ambrosium</name>
    <dbReference type="NCBI Taxonomy" id="131363"/>
    <lineage>
        <taxon>Eukaryota</taxon>
        <taxon>Fungi</taxon>
        <taxon>Dikarya</taxon>
        <taxon>Ascomycota</taxon>
        <taxon>Pezizomycotina</taxon>
        <taxon>Sordariomycetes</taxon>
        <taxon>Hypocreomycetidae</taxon>
        <taxon>Hypocreales</taxon>
        <taxon>Nectriaceae</taxon>
        <taxon>Fusarium</taxon>
        <taxon>Fusarium solani species complex</taxon>
    </lineage>
</organism>
<dbReference type="Pfam" id="PF04479">
    <property type="entry name" value="RTA1"/>
    <property type="match status" value="1"/>
</dbReference>
<accession>A0A428T9K3</accession>
<keyword evidence="7" id="KW-1185">Reference proteome</keyword>
<proteinExistence type="predicted"/>
<evidence type="ECO:0000256" key="3">
    <source>
        <dbReference type="ARBA" id="ARBA00022989"/>
    </source>
</evidence>
<feature type="transmembrane region" description="Helical" evidence="5">
    <location>
        <begin position="223"/>
        <end position="243"/>
    </location>
</feature>
<evidence type="ECO:0000313" key="6">
    <source>
        <dbReference type="EMBL" id="RSL98704.1"/>
    </source>
</evidence>
<dbReference type="PANTHER" id="PTHR31465">
    <property type="entry name" value="PROTEIN RTA1-RELATED"/>
    <property type="match status" value="1"/>
</dbReference>
<dbReference type="GO" id="GO:0016020">
    <property type="term" value="C:membrane"/>
    <property type="evidence" value="ECO:0007669"/>
    <property type="project" value="UniProtKB-SubCell"/>
</dbReference>
<feature type="transmembrane region" description="Helical" evidence="5">
    <location>
        <begin position="258"/>
        <end position="278"/>
    </location>
</feature>
<evidence type="ECO:0000313" key="7">
    <source>
        <dbReference type="Proteomes" id="UP000288429"/>
    </source>
</evidence>
<feature type="transmembrane region" description="Helical" evidence="5">
    <location>
        <begin position="179"/>
        <end position="202"/>
    </location>
</feature>
<dbReference type="InterPro" id="IPR007568">
    <property type="entry name" value="RTA1"/>
</dbReference>
<sequence>MYEYGVAEWAECHGPPGPGALPPTMAGQGFTFYNYDPSLPAAAVFVILFGISTLVHIWQMFRSRTWYFIPFLIGCLFEAAGYIGRALSANEAPDYTKNPYIMQSILLLLGPALYAASIYMVLGRLIVLLDAGRLSLIPPKWLTKLFVLGDVLSFFAQSGGGGMLATAKDKDSVKKGENIIIGGLMIQIFFFGFFMIVTLVFHMRIRKNPTNRSATLTTPWKKLLLVLYATSLFILVRSAFRVAEYVLGKEGALQSNEIYIYIFDATLMALVSLLYNWFHPSRVINPRAIIKSPFENDQYPLESQSFSSHENNGYQRY</sequence>
<protein>
    <recommendedName>
        <fullName evidence="8">Protein RTA1</fullName>
    </recommendedName>
</protein>
<feature type="transmembrane region" description="Helical" evidence="5">
    <location>
        <begin position="104"/>
        <end position="129"/>
    </location>
</feature>
<dbReference type="PANTHER" id="PTHR31465:SF35">
    <property type="entry name" value="RTA1 DOMAIN PROTEIN-RELATED"/>
    <property type="match status" value="1"/>
</dbReference>
<name>A0A428T9K3_9HYPO</name>
<comment type="caution">
    <text evidence="6">The sequence shown here is derived from an EMBL/GenBank/DDBJ whole genome shotgun (WGS) entry which is preliminary data.</text>
</comment>
<keyword evidence="2 5" id="KW-0812">Transmembrane</keyword>
<keyword evidence="3 5" id="KW-1133">Transmembrane helix</keyword>
<dbReference type="Proteomes" id="UP000288429">
    <property type="component" value="Unassembled WGS sequence"/>
</dbReference>
<evidence type="ECO:0000256" key="4">
    <source>
        <dbReference type="ARBA" id="ARBA00023136"/>
    </source>
</evidence>
<evidence type="ECO:0000256" key="1">
    <source>
        <dbReference type="ARBA" id="ARBA00004141"/>
    </source>
</evidence>
<dbReference type="EMBL" id="NIZV01000232">
    <property type="protein sequence ID" value="RSL98704.1"/>
    <property type="molecule type" value="Genomic_DNA"/>
</dbReference>
<evidence type="ECO:0000256" key="5">
    <source>
        <dbReference type="SAM" id="Phobius"/>
    </source>
</evidence>
<feature type="transmembrane region" description="Helical" evidence="5">
    <location>
        <begin position="65"/>
        <end position="84"/>
    </location>
</feature>
<evidence type="ECO:0008006" key="8">
    <source>
        <dbReference type="Google" id="ProtNLM"/>
    </source>
</evidence>
<feature type="transmembrane region" description="Helical" evidence="5">
    <location>
        <begin position="141"/>
        <end position="159"/>
    </location>
</feature>
<evidence type="ECO:0000256" key="2">
    <source>
        <dbReference type="ARBA" id="ARBA00022692"/>
    </source>
</evidence>
<feature type="transmembrane region" description="Helical" evidence="5">
    <location>
        <begin position="39"/>
        <end position="58"/>
    </location>
</feature>
<dbReference type="AlphaFoldDB" id="A0A428T9K3"/>
<gene>
    <name evidence="6" type="ORF">CDV31_012489</name>
</gene>
<reference evidence="6 7" key="1">
    <citation type="submission" date="2017-06" db="EMBL/GenBank/DDBJ databases">
        <title>Cmopartive genomic analysis of Ambrosia Fusariam Clade fungi.</title>
        <authorList>
            <person name="Stajich J.E."/>
            <person name="Carrillo J."/>
            <person name="Kijimoto T."/>
            <person name="Eskalen A."/>
            <person name="O'Donnell K."/>
            <person name="Kasson M."/>
        </authorList>
    </citation>
    <scope>NUCLEOTIDE SEQUENCE [LARGE SCALE GENOMIC DNA]</scope>
    <source>
        <strain evidence="6 7">NRRL 20438</strain>
    </source>
</reference>
<comment type="subcellular location">
    <subcellularLocation>
        <location evidence="1">Membrane</location>
        <topology evidence="1">Multi-pass membrane protein</topology>
    </subcellularLocation>
</comment>